<evidence type="ECO:0000256" key="1">
    <source>
        <dbReference type="SAM" id="Phobius"/>
    </source>
</evidence>
<keyword evidence="1" id="KW-0472">Membrane</keyword>
<feature type="transmembrane region" description="Helical" evidence="1">
    <location>
        <begin position="251"/>
        <end position="269"/>
    </location>
</feature>
<protein>
    <submittedName>
        <fullName evidence="2">ABC-2 family transporter protein</fullName>
    </submittedName>
</protein>
<dbReference type="Proteomes" id="UP000242367">
    <property type="component" value="Unassembled WGS sequence"/>
</dbReference>
<feature type="transmembrane region" description="Helical" evidence="1">
    <location>
        <begin position="473"/>
        <end position="495"/>
    </location>
</feature>
<accession>A0A2P4UET0</accession>
<dbReference type="AlphaFoldDB" id="A0A2P4UET0"/>
<feature type="transmembrane region" description="Helical" evidence="1">
    <location>
        <begin position="97"/>
        <end position="118"/>
    </location>
</feature>
<reference evidence="2 3" key="1">
    <citation type="journal article" date="2017" name="Chemistry">
        <title>Isolation, Biosynthesis and Chemical Modifications of Rubterolones A-F: Rare Tropolone Alkaloids from Actinomadura sp. 5-2.</title>
        <authorList>
            <person name="Guo H."/>
            <person name="Benndorf R."/>
            <person name="Leichnitz D."/>
            <person name="Klassen J.L."/>
            <person name="Vollmers J."/>
            <person name="Gorls H."/>
            <person name="Steinacker M."/>
            <person name="Weigel C."/>
            <person name="Dahse H.M."/>
            <person name="Kaster A.K."/>
            <person name="de Beer Z.W."/>
            <person name="Poulsen M."/>
            <person name="Beemelmanns C."/>
        </authorList>
    </citation>
    <scope>NUCLEOTIDE SEQUENCE [LARGE SCALE GENOMIC DNA]</scope>
    <source>
        <strain evidence="2 3">5-2</strain>
    </source>
</reference>
<keyword evidence="1" id="KW-0812">Transmembrane</keyword>
<dbReference type="RefSeq" id="WP_103565166.1">
    <property type="nucleotide sequence ID" value="NZ_MTBP01000003.1"/>
</dbReference>
<sequence length="547" mass="55587">MSGVVTAVGPNAVPVTAAGAGTRVARLTVRLVRRGALLLALATALYAAIDALTFVRTYPDAASRGRLAAFEDDPTVRMLQGVPHAIGTTGGFVVWDIGWLLALVTGVWVLLTVTRLLRGDEEAGRADLVLAAPVRATRVLAAQVLVVVGAVAVVGAGLAVTLAAAGAGTGGSVLFGLGITAFGATCAGIAAVCAQVWPTRGRATAGAAAVFGAAYLLRIVANGADGRARLRWFTPFGWLDALHPYGGDPDWAALAAPVAASVLLTLAAVRLRTARDAGGALIAAADRRRPRTRFLGGPLAFAWRTTAAMTTGWSAGICAYAVLIGAMTTTFTRFVAKDAGTRQMLADIGWDAADAAAGFVGLMGVVLGLLIALYACWRIGAARTEEASGRLEHVLVRAVTRRRWLAGHAALTLAGAALTACASGVAVWAGATATGAHVGLGGALAATCNPLPVVVLAAGLAVLVFGARPRATVAAPVTLTVTAYVAEMVGPALHWPERAMDLSPFHHLAAVPAEPYAPVAGIVLTVLGLLALAAGAVLFERRDLTAD</sequence>
<feature type="transmembrane region" description="Helical" evidence="1">
    <location>
        <begin position="515"/>
        <end position="539"/>
    </location>
</feature>
<keyword evidence="3" id="KW-1185">Reference proteome</keyword>
<name>A0A2P4UET0_9ACTN</name>
<dbReference type="EMBL" id="MTBP01000003">
    <property type="protein sequence ID" value="POM23563.1"/>
    <property type="molecule type" value="Genomic_DNA"/>
</dbReference>
<feature type="transmembrane region" description="Helical" evidence="1">
    <location>
        <begin position="313"/>
        <end position="336"/>
    </location>
</feature>
<feature type="transmembrane region" description="Helical" evidence="1">
    <location>
        <begin position="139"/>
        <end position="167"/>
    </location>
</feature>
<feature type="transmembrane region" description="Helical" evidence="1">
    <location>
        <begin position="410"/>
        <end position="431"/>
    </location>
</feature>
<comment type="caution">
    <text evidence="2">The sequence shown here is derived from an EMBL/GenBank/DDBJ whole genome shotgun (WGS) entry which is preliminary data.</text>
</comment>
<feature type="transmembrane region" description="Helical" evidence="1">
    <location>
        <begin position="204"/>
        <end position="221"/>
    </location>
</feature>
<feature type="transmembrane region" description="Helical" evidence="1">
    <location>
        <begin position="36"/>
        <end position="55"/>
    </location>
</feature>
<proteinExistence type="predicted"/>
<evidence type="ECO:0000313" key="3">
    <source>
        <dbReference type="Proteomes" id="UP000242367"/>
    </source>
</evidence>
<feature type="transmembrane region" description="Helical" evidence="1">
    <location>
        <begin position="443"/>
        <end position="466"/>
    </location>
</feature>
<keyword evidence="1" id="KW-1133">Transmembrane helix</keyword>
<organism evidence="2 3">
    <name type="scientific">Actinomadura rubteroloni</name>
    <dbReference type="NCBI Taxonomy" id="1926885"/>
    <lineage>
        <taxon>Bacteria</taxon>
        <taxon>Bacillati</taxon>
        <taxon>Actinomycetota</taxon>
        <taxon>Actinomycetes</taxon>
        <taxon>Streptosporangiales</taxon>
        <taxon>Thermomonosporaceae</taxon>
        <taxon>Actinomadura</taxon>
    </lineage>
</organism>
<evidence type="ECO:0000313" key="2">
    <source>
        <dbReference type="EMBL" id="POM23563.1"/>
    </source>
</evidence>
<feature type="transmembrane region" description="Helical" evidence="1">
    <location>
        <begin position="356"/>
        <end position="377"/>
    </location>
</feature>
<feature type="transmembrane region" description="Helical" evidence="1">
    <location>
        <begin position="173"/>
        <end position="197"/>
    </location>
</feature>
<gene>
    <name evidence="2" type="ORF">BTM25_47170</name>
</gene>